<evidence type="ECO:0000256" key="1">
    <source>
        <dbReference type="SAM" id="Coils"/>
    </source>
</evidence>
<feature type="transmembrane region" description="Helical" evidence="2">
    <location>
        <begin position="54"/>
        <end position="77"/>
    </location>
</feature>
<dbReference type="EMBL" id="QNVV01000017">
    <property type="protein sequence ID" value="REC45297.1"/>
    <property type="molecule type" value="Genomic_DNA"/>
</dbReference>
<dbReference type="OrthoDB" id="6691119at2"/>
<evidence type="ECO:0000256" key="2">
    <source>
        <dbReference type="SAM" id="Phobius"/>
    </source>
</evidence>
<reference evidence="3 4" key="1">
    <citation type="submission" date="2018-06" db="EMBL/GenBank/DDBJ databases">
        <title>Novel Chryseobacterium species.</title>
        <authorList>
            <person name="Newman J."/>
            <person name="Hugo C."/>
            <person name="Oosthuizen L."/>
            <person name="Charimba G."/>
        </authorList>
    </citation>
    <scope>NUCLEOTIDE SEQUENCE [LARGE SCALE GENOMIC DNA]</scope>
    <source>
        <strain evidence="3 4">7_F195</strain>
    </source>
</reference>
<dbReference type="Pfam" id="PF10947">
    <property type="entry name" value="DUF2628"/>
    <property type="match status" value="1"/>
</dbReference>
<feature type="transmembrane region" description="Helical" evidence="2">
    <location>
        <begin position="83"/>
        <end position="104"/>
    </location>
</feature>
<evidence type="ECO:0000313" key="3">
    <source>
        <dbReference type="EMBL" id="REC45297.1"/>
    </source>
</evidence>
<name>A0A3D9AWD7_9FLAO</name>
<protein>
    <recommendedName>
        <fullName evidence="5">DUF2628 domain-containing protein</fullName>
    </recommendedName>
</protein>
<feature type="transmembrane region" description="Helical" evidence="2">
    <location>
        <begin position="134"/>
        <end position="153"/>
    </location>
</feature>
<dbReference type="Proteomes" id="UP000256257">
    <property type="component" value="Unassembled WGS sequence"/>
</dbReference>
<keyword evidence="2" id="KW-1133">Transmembrane helix</keyword>
<keyword evidence="1" id="KW-0175">Coiled coil</keyword>
<dbReference type="RefSeq" id="WP_115929413.1">
    <property type="nucleotide sequence ID" value="NZ_QNVV01000017.1"/>
</dbReference>
<keyword evidence="2" id="KW-0812">Transmembrane</keyword>
<organism evidence="3 4">
    <name type="scientific">Chryseobacterium pennipullorum</name>
    <dbReference type="NCBI Taxonomy" id="2258963"/>
    <lineage>
        <taxon>Bacteria</taxon>
        <taxon>Pseudomonadati</taxon>
        <taxon>Bacteroidota</taxon>
        <taxon>Flavobacteriia</taxon>
        <taxon>Flavobacteriales</taxon>
        <taxon>Weeksellaceae</taxon>
        <taxon>Chryseobacterium group</taxon>
        <taxon>Chryseobacterium</taxon>
    </lineage>
</organism>
<sequence>MDKIQLYEFFFQKSNSYYLEQLKYYEQGKKFRFSYSALIFGILWFLYRKMYLEFFIIFFVYYLETIFENLVLTKLIGIEQTKFVNFSVTIVLLILLGIIGNNLYIKKAKRTLRNAEQKYSEIEKQKEYIIKKGGTSYIYVTILLALLILAIFFN</sequence>
<feature type="coiled-coil region" evidence="1">
    <location>
        <begin position="105"/>
        <end position="132"/>
    </location>
</feature>
<comment type="caution">
    <text evidence="3">The sequence shown here is derived from an EMBL/GenBank/DDBJ whole genome shotgun (WGS) entry which is preliminary data.</text>
</comment>
<dbReference type="AlphaFoldDB" id="A0A3D9AWD7"/>
<keyword evidence="2" id="KW-0472">Membrane</keyword>
<evidence type="ECO:0008006" key="5">
    <source>
        <dbReference type="Google" id="ProtNLM"/>
    </source>
</evidence>
<feature type="transmembrane region" description="Helical" evidence="2">
    <location>
        <begin position="31"/>
        <end position="47"/>
    </location>
</feature>
<accession>A0A3D9AWD7</accession>
<gene>
    <name evidence="3" type="ORF">DRF67_16560</name>
</gene>
<evidence type="ECO:0000313" key="4">
    <source>
        <dbReference type="Proteomes" id="UP000256257"/>
    </source>
</evidence>
<keyword evidence="4" id="KW-1185">Reference proteome</keyword>
<proteinExistence type="predicted"/>
<dbReference type="InterPro" id="IPR024399">
    <property type="entry name" value="DUF2628"/>
</dbReference>